<evidence type="ECO:0000313" key="1">
    <source>
        <dbReference type="EMBL" id="KAK8534751.1"/>
    </source>
</evidence>
<reference evidence="1 2" key="1">
    <citation type="journal article" date="2024" name="G3 (Bethesda)">
        <title>Genome assembly of Hibiscus sabdariffa L. provides insights into metabolisms of medicinal natural products.</title>
        <authorList>
            <person name="Kim T."/>
        </authorList>
    </citation>
    <scope>NUCLEOTIDE SEQUENCE [LARGE SCALE GENOMIC DNA]</scope>
    <source>
        <strain evidence="1">TK-2024</strain>
        <tissue evidence="1">Old leaves</tissue>
    </source>
</reference>
<accession>A0ABR2DBQ0</accession>
<gene>
    <name evidence="1" type="ORF">V6N12_057395</name>
</gene>
<proteinExistence type="predicted"/>
<dbReference type="Proteomes" id="UP001472677">
    <property type="component" value="Unassembled WGS sequence"/>
</dbReference>
<protein>
    <submittedName>
        <fullName evidence="1">Uncharacterized protein</fullName>
    </submittedName>
</protein>
<keyword evidence="2" id="KW-1185">Reference proteome</keyword>
<dbReference type="PANTHER" id="PTHR35304:SF1">
    <property type="entry name" value="OS05G0120300 PROTEIN"/>
    <property type="match status" value="1"/>
</dbReference>
<dbReference type="PANTHER" id="PTHR35304">
    <property type="entry name" value="OS05G0120300 PROTEIN-RELATED"/>
    <property type="match status" value="1"/>
</dbReference>
<organism evidence="1 2">
    <name type="scientific">Hibiscus sabdariffa</name>
    <name type="common">roselle</name>
    <dbReference type="NCBI Taxonomy" id="183260"/>
    <lineage>
        <taxon>Eukaryota</taxon>
        <taxon>Viridiplantae</taxon>
        <taxon>Streptophyta</taxon>
        <taxon>Embryophyta</taxon>
        <taxon>Tracheophyta</taxon>
        <taxon>Spermatophyta</taxon>
        <taxon>Magnoliopsida</taxon>
        <taxon>eudicotyledons</taxon>
        <taxon>Gunneridae</taxon>
        <taxon>Pentapetalae</taxon>
        <taxon>rosids</taxon>
        <taxon>malvids</taxon>
        <taxon>Malvales</taxon>
        <taxon>Malvaceae</taxon>
        <taxon>Malvoideae</taxon>
        <taxon>Hibiscus</taxon>
    </lineage>
</organism>
<evidence type="ECO:0000313" key="2">
    <source>
        <dbReference type="Proteomes" id="UP001472677"/>
    </source>
</evidence>
<dbReference type="EMBL" id="JBBPBM010000031">
    <property type="protein sequence ID" value="KAK8534751.1"/>
    <property type="molecule type" value="Genomic_DNA"/>
</dbReference>
<comment type="caution">
    <text evidence="1">The sequence shown here is derived from an EMBL/GenBank/DDBJ whole genome shotgun (WGS) entry which is preliminary data.</text>
</comment>
<sequence>MSSVCGPSCLRGARDPGPGVAFRATYENLYKWPELDAEFVRSRSSRATVHGERETVMKKMVKCFEGVKERMGAHGKRWKKSIRRRK</sequence>
<name>A0ABR2DBQ0_9ROSI</name>